<comment type="caution">
    <text evidence="1">The sequence shown here is derived from an EMBL/GenBank/DDBJ whole genome shotgun (WGS) entry which is preliminary data.</text>
</comment>
<evidence type="ECO:0000313" key="2">
    <source>
        <dbReference type="Proteomes" id="UP001165960"/>
    </source>
</evidence>
<protein>
    <submittedName>
        <fullName evidence="1">Origin recognition complex subunit 2</fullName>
    </submittedName>
</protein>
<dbReference type="EMBL" id="QTSX02002211">
    <property type="protein sequence ID" value="KAJ9077244.1"/>
    <property type="molecule type" value="Genomic_DNA"/>
</dbReference>
<sequence>MVVKRTSTRSKGNRQVSPTPVDTEPVSVSRESSEPIRTPLSPNEGTDVVAVPDRDDLDSVKRLRLQSGEYGGENNTSILAQRGVDRFKIQKKKIPNLLPGKRGRPKKSLMGETTGPLFRKIRDKRFLFKCVEVKPKYSKEAPFIPVYVPGILKVKPVSKTLREESLGFDQYAKVEVPENEEEKAGAGYERYFEQTYNGGKTHLTSDNTLAQLQALETHNLIRGIAQAKAKLSNAISWLSKLNMSLFPQWRFEIDQGFNLLFYGYGSKRNTLEQFAREHLINSEVSKERSKVVVINGYFPDLTIRSILTTIAIDSIGLSYCSITKPMEAVAAIRSHFEKDQSQRVIDKLYILVHNLDGENLRSSAAQQMFAGLCGIPQVTIVASIDNIRSSLLWDQADLSLMNFLWHELVTYAPYEAETSFESSPLLPLGAHVGGQISIRAVTHVLASLNDKAKGIFKLLLEAQVKSEDIPKKDPANEVQETFGKPLFGASFSKPAATDSKPSDEVDTGLSSDQLYTISRQKFLTSSLPAFQASLREFLDHGLIKETKSSTGTHYHVPAPIQSLKEILKMGELASLK</sequence>
<evidence type="ECO:0000313" key="1">
    <source>
        <dbReference type="EMBL" id="KAJ9077244.1"/>
    </source>
</evidence>
<proteinExistence type="predicted"/>
<gene>
    <name evidence="1" type="primary">ORC2</name>
    <name evidence="1" type="ORF">DSO57_1018628</name>
</gene>
<reference evidence="1" key="1">
    <citation type="submission" date="2022-04" db="EMBL/GenBank/DDBJ databases">
        <title>Genome of the entomopathogenic fungus Entomophthora muscae.</title>
        <authorList>
            <person name="Elya C."/>
            <person name="Lovett B.R."/>
            <person name="Lee E."/>
            <person name="Macias A.M."/>
            <person name="Hajek A.E."/>
            <person name="De Bivort B.L."/>
            <person name="Kasson M.T."/>
            <person name="De Fine Licht H.H."/>
            <person name="Stajich J.E."/>
        </authorList>
    </citation>
    <scope>NUCLEOTIDE SEQUENCE</scope>
    <source>
        <strain evidence="1">Berkeley</strain>
    </source>
</reference>
<accession>A0ACC2TR70</accession>
<organism evidence="1 2">
    <name type="scientific">Entomophthora muscae</name>
    <dbReference type="NCBI Taxonomy" id="34485"/>
    <lineage>
        <taxon>Eukaryota</taxon>
        <taxon>Fungi</taxon>
        <taxon>Fungi incertae sedis</taxon>
        <taxon>Zoopagomycota</taxon>
        <taxon>Entomophthoromycotina</taxon>
        <taxon>Entomophthoromycetes</taxon>
        <taxon>Entomophthorales</taxon>
        <taxon>Entomophthoraceae</taxon>
        <taxon>Entomophthora</taxon>
    </lineage>
</organism>
<name>A0ACC2TR70_9FUNG</name>
<dbReference type="Proteomes" id="UP001165960">
    <property type="component" value="Unassembled WGS sequence"/>
</dbReference>
<keyword evidence="2" id="KW-1185">Reference proteome</keyword>